<organism evidence="1 2">
    <name type="scientific">Limobrevibacterium gyesilva</name>
    <dbReference type="NCBI Taxonomy" id="2991712"/>
    <lineage>
        <taxon>Bacteria</taxon>
        <taxon>Pseudomonadati</taxon>
        <taxon>Pseudomonadota</taxon>
        <taxon>Alphaproteobacteria</taxon>
        <taxon>Acetobacterales</taxon>
        <taxon>Acetobacteraceae</taxon>
        <taxon>Limobrevibacterium</taxon>
    </lineage>
</organism>
<feature type="non-terminal residue" evidence="1">
    <location>
        <position position="1"/>
    </location>
</feature>
<evidence type="ECO:0000313" key="1">
    <source>
        <dbReference type="EMBL" id="MCW3477903.1"/>
    </source>
</evidence>
<reference evidence="1" key="2">
    <citation type="submission" date="2022-10" db="EMBL/GenBank/DDBJ databases">
        <authorList>
            <person name="Trinh H.N."/>
        </authorList>
    </citation>
    <scope>NUCLEOTIDE SEQUENCE</scope>
    <source>
        <strain evidence="1">RN2-1</strain>
    </source>
</reference>
<evidence type="ECO:0008006" key="3">
    <source>
        <dbReference type="Google" id="ProtNLM"/>
    </source>
</evidence>
<protein>
    <recommendedName>
        <fullName evidence="3">SH3 domain-containing protein</fullName>
    </recommendedName>
</protein>
<gene>
    <name evidence="1" type="ORF">OL599_25485</name>
</gene>
<comment type="caution">
    <text evidence="1">The sequence shown here is derived from an EMBL/GenBank/DDBJ whole genome shotgun (WGS) entry which is preliminary data.</text>
</comment>
<name>A0AA42CG92_9PROT</name>
<dbReference type="EMBL" id="JAPDNT010000063">
    <property type="protein sequence ID" value="MCW3477903.1"/>
    <property type="molecule type" value="Genomic_DNA"/>
</dbReference>
<keyword evidence="2" id="KW-1185">Reference proteome</keyword>
<accession>A0AA42CG92</accession>
<sequence length="237" mass="25065">MPAPAGADAPQAAKVSQWRLQPLQPLPLLDSEAAARGSWVPPGARVSPWTATPAPLWAAPRKETTRIGAIPPGSQLPADVWASGAYEIQRKLDGGAWFLVATGGQAMGYVSGNDIIEVWPAPAGPAPATAKPVRQWPVAGRDATLRDAGTHYDLTVPMTCKLAFCDSIQVFTPKPPDQGAIIPTFQVPRINGAWRQDETVDVRVLLPRRIVETKGTQLVGCIGQGDGCEPQTLLSGG</sequence>
<evidence type="ECO:0000313" key="2">
    <source>
        <dbReference type="Proteomes" id="UP001165679"/>
    </source>
</evidence>
<dbReference type="AlphaFoldDB" id="A0AA42CG92"/>
<reference evidence="1" key="1">
    <citation type="submission" date="2022-09" db="EMBL/GenBank/DDBJ databases">
        <title>Rhodovastum sp. nov. RN2-1 isolated from soil in Seongnam, South Korea.</title>
        <authorList>
            <person name="Le N.T."/>
        </authorList>
    </citation>
    <scope>NUCLEOTIDE SEQUENCE</scope>
    <source>
        <strain evidence="1">RN2-1</strain>
    </source>
</reference>
<proteinExistence type="predicted"/>
<dbReference type="Proteomes" id="UP001165679">
    <property type="component" value="Unassembled WGS sequence"/>
</dbReference>
<dbReference type="RefSeq" id="WP_264716888.1">
    <property type="nucleotide sequence ID" value="NZ_JAPDNT010000063.1"/>
</dbReference>